<dbReference type="SUPFAM" id="SSF56935">
    <property type="entry name" value="Porins"/>
    <property type="match status" value="1"/>
</dbReference>
<evidence type="ECO:0000256" key="8">
    <source>
        <dbReference type="PROSITE-ProRule" id="PRU01360"/>
    </source>
</evidence>
<dbReference type="InterPro" id="IPR023997">
    <property type="entry name" value="TonB-dep_OMP_SusC/RagA_CS"/>
</dbReference>
<dbReference type="RefSeq" id="WP_242936902.1">
    <property type="nucleotide sequence ID" value="NZ_CP094326.1"/>
</dbReference>
<evidence type="ECO:0000256" key="2">
    <source>
        <dbReference type="ARBA" id="ARBA00022448"/>
    </source>
</evidence>
<evidence type="ECO:0000256" key="9">
    <source>
        <dbReference type="RuleBase" id="RU003357"/>
    </source>
</evidence>
<keyword evidence="3 8" id="KW-1134">Transmembrane beta strand</keyword>
<dbReference type="Gene3D" id="2.170.130.10">
    <property type="entry name" value="TonB-dependent receptor, plug domain"/>
    <property type="match status" value="1"/>
</dbReference>
<keyword evidence="4 8" id="KW-0812">Transmembrane</keyword>
<dbReference type="Gene3D" id="2.60.40.1120">
    <property type="entry name" value="Carboxypeptidase-like, regulatory domain"/>
    <property type="match status" value="1"/>
</dbReference>
<keyword evidence="14" id="KW-1185">Reference proteome</keyword>
<evidence type="ECO:0000259" key="12">
    <source>
        <dbReference type="Pfam" id="PF07715"/>
    </source>
</evidence>
<dbReference type="InterPro" id="IPR039426">
    <property type="entry name" value="TonB-dep_rcpt-like"/>
</dbReference>
<feature type="domain" description="TonB-dependent receptor plug" evidence="12">
    <location>
        <begin position="114"/>
        <end position="221"/>
    </location>
</feature>
<gene>
    <name evidence="13" type="ORF">MQE36_15625</name>
</gene>
<dbReference type="InterPro" id="IPR023996">
    <property type="entry name" value="TonB-dep_OMP_SusC/RagA"/>
</dbReference>
<evidence type="ECO:0000259" key="11">
    <source>
        <dbReference type="Pfam" id="PF00593"/>
    </source>
</evidence>
<dbReference type="Proteomes" id="UP000829476">
    <property type="component" value="Chromosome"/>
</dbReference>
<proteinExistence type="inferred from homology"/>
<evidence type="ECO:0000256" key="3">
    <source>
        <dbReference type="ARBA" id="ARBA00022452"/>
    </source>
</evidence>
<dbReference type="InterPro" id="IPR012910">
    <property type="entry name" value="Plug_dom"/>
</dbReference>
<reference evidence="13 14" key="1">
    <citation type="journal article" date="2018" name="Int. J. Syst. Evol. Microbiol.">
        <title>Zhouia spongiae sp. nov., isolated from a marine sponge.</title>
        <authorList>
            <person name="Zhuang L."/>
            <person name="Lin B."/>
            <person name="Qin F."/>
            <person name="Luo L."/>
        </authorList>
    </citation>
    <scope>NUCLEOTIDE SEQUENCE [LARGE SCALE GENOMIC DNA]</scope>
    <source>
        <strain evidence="13 14">HN-Y44</strain>
    </source>
</reference>
<feature type="signal peptide" evidence="10">
    <location>
        <begin position="1"/>
        <end position="21"/>
    </location>
</feature>
<dbReference type="SUPFAM" id="SSF49464">
    <property type="entry name" value="Carboxypeptidase regulatory domain-like"/>
    <property type="match status" value="1"/>
</dbReference>
<evidence type="ECO:0000256" key="10">
    <source>
        <dbReference type="SAM" id="SignalP"/>
    </source>
</evidence>
<evidence type="ECO:0000256" key="4">
    <source>
        <dbReference type="ARBA" id="ARBA00022692"/>
    </source>
</evidence>
<evidence type="ECO:0000256" key="6">
    <source>
        <dbReference type="ARBA" id="ARBA00023136"/>
    </source>
</evidence>
<feature type="chain" id="PRO_5045857442" evidence="10">
    <location>
        <begin position="22"/>
        <end position="1043"/>
    </location>
</feature>
<dbReference type="InterPro" id="IPR036942">
    <property type="entry name" value="Beta-barrel_TonB_sf"/>
</dbReference>
<comment type="similarity">
    <text evidence="8 9">Belongs to the TonB-dependent receptor family.</text>
</comment>
<evidence type="ECO:0000256" key="5">
    <source>
        <dbReference type="ARBA" id="ARBA00023077"/>
    </source>
</evidence>
<keyword evidence="10" id="KW-0732">Signal</keyword>
<dbReference type="NCBIfam" id="TIGR04057">
    <property type="entry name" value="SusC_RagA_signa"/>
    <property type="match status" value="1"/>
</dbReference>
<accession>A0ABY3YLY2</accession>
<evidence type="ECO:0000313" key="13">
    <source>
        <dbReference type="EMBL" id="UNY98496.1"/>
    </source>
</evidence>
<evidence type="ECO:0000256" key="7">
    <source>
        <dbReference type="ARBA" id="ARBA00023237"/>
    </source>
</evidence>
<keyword evidence="2 8" id="KW-0813">Transport</keyword>
<feature type="domain" description="TonB-dependent receptor-like beta-barrel" evidence="11">
    <location>
        <begin position="405"/>
        <end position="1008"/>
    </location>
</feature>
<dbReference type="PROSITE" id="PS52016">
    <property type="entry name" value="TONB_DEPENDENT_REC_3"/>
    <property type="match status" value="1"/>
</dbReference>
<organism evidence="13 14">
    <name type="scientific">Zhouia spongiae</name>
    <dbReference type="NCBI Taxonomy" id="2202721"/>
    <lineage>
        <taxon>Bacteria</taxon>
        <taxon>Pseudomonadati</taxon>
        <taxon>Bacteroidota</taxon>
        <taxon>Flavobacteriia</taxon>
        <taxon>Flavobacteriales</taxon>
        <taxon>Flavobacteriaceae</taxon>
        <taxon>Zhouia</taxon>
    </lineage>
</organism>
<keyword evidence="6 8" id="KW-0472">Membrane</keyword>
<sequence length="1043" mass="117240">MKRLNVLMFLSLLLTTYVSLAQQVKLKGKVSDSSSPLPGATVMEKGTSNAVSTDFDGNFELTTTGSNPVLVVSYVGYKTKEYKVGNNSFINAVLEMDTQSLEEVVVVGYGKKKKVNLSGAVTQIEDEYFQSRPITNAGAALQGAIGNLNVNVSSGQPGATPDFNIRGYESISGGSPLIVVDGVPTSAQDFTLINPNDIASVSVLKDAASAAIYGSRASFGVILITTKEAASDKLKLNVNSNFSIRTVTNLPEVVTDPYLVAQYKDVMASPLYDLYSDNALEYARQVSNDPSLPTVRLDDRNPNNWQYFAQTDWFDEVYNSFSSTQNYNISLSQKTEKGSFLLAAETFRQEGMLKYNNDIYKRYNLRSKLNFNVTDWLAVGNNSWFNTNEYDEPTANAWLFFHNVNRQPTLTPLFNPDGSPTSGYANTIGALETGNKITKERTFFTKFDVKLDLIKDRLFINADASYRRKNKTNDTYQVPLEYKSGPNNVSTTRNNSYASFYSLDQEQDNYNIYATFTDTFNEKHYLNAVAGYNQEEFYSDYKDAYKNDLISEELPTVNLATGTSNTSQEVYSWATQGLFYRLNYIYNDKYIIEANGRYDGSSRFPKKDRWAFNPSVSASWIVSKENFFNDDTFFNLLKLRGSYGSLGNQSIDSDNKIYASYPYIPALSTQQTSAILGGERPTSVISPGLVSSTLTWETVTSLNAGIDLGLFSNKLNVGFDWYRRYTKDMLTQGKDLPSVLGTSEPLENAADLVTKGWELEMSWKDQFKLGRDNFRYNVRFNLADNRTFIEKFDNPAGSLSKYYVGREIGEIWGLTTLGFFESNEDVLNSPDQTAVASRPSQRPVEAGDVKFADLNGDGEINGGEWTLENHGDYKIIGNSTPRYTFGLDLNANWNNFDLRMFFQGVGKRDWYPGAGNHYFWGIYAQPWASLTEKNLDHWTPENQNAYFPRPKSYVAETNKELGIPQTKYLQDASYIRMKNITLGYTVPKDAFKNTSISNIRIYLSGENLFEITNLYKYLDPEILGSTSAYPFQKTYSIGASLNF</sequence>
<keyword evidence="13" id="KW-0675">Receptor</keyword>
<dbReference type="Pfam" id="PF07715">
    <property type="entry name" value="Plug"/>
    <property type="match status" value="1"/>
</dbReference>
<evidence type="ECO:0000313" key="14">
    <source>
        <dbReference type="Proteomes" id="UP000829476"/>
    </source>
</evidence>
<name>A0ABY3YLY2_9FLAO</name>
<evidence type="ECO:0000256" key="1">
    <source>
        <dbReference type="ARBA" id="ARBA00004571"/>
    </source>
</evidence>
<protein>
    <submittedName>
        <fullName evidence="13">TonB-dependent receptor</fullName>
    </submittedName>
</protein>
<comment type="subcellular location">
    <subcellularLocation>
        <location evidence="1 8">Cell outer membrane</location>
        <topology evidence="1 8">Multi-pass membrane protein</topology>
    </subcellularLocation>
</comment>
<dbReference type="Pfam" id="PF00593">
    <property type="entry name" value="TonB_dep_Rec_b-barrel"/>
    <property type="match status" value="1"/>
</dbReference>
<dbReference type="Gene3D" id="2.40.170.20">
    <property type="entry name" value="TonB-dependent receptor, beta-barrel domain"/>
    <property type="match status" value="1"/>
</dbReference>
<keyword evidence="5 9" id="KW-0798">TonB box</keyword>
<dbReference type="InterPro" id="IPR037066">
    <property type="entry name" value="Plug_dom_sf"/>
</dbReference>
<dbReference type="EMBL" id="CP094326">
    <property type="protein sequence ID" value="UNY98496.1"/>
    <property type="molecule type" value="Genomic_DNA"/>
</dbReference>
<keyword evidence="7 8" id="KW-0998">Cell outer membrane</keyword>
<dbReference type="InterPro" id="IPR000531">
    <property type="entry name" value="Beta-barrel_TonB"/>
</dbReference>
<dbReference type="Pfam" id="PF13715">
    <property type="entry name" value="CarbopepD_reg_2"/>
    <property type="match status" value="1"/>
</dbReference>
<dbReference type="InterPro" id="IPR008969">
    <property type="entry name" value="CarboxyPept-like_regulatory"/>
</dbReference>
<dbReference type="NCBIfam" id="TIGR04056">
    <property type="entry name" value="OMP_RagA_SusC"/>
    <property type="match status" value="1"/>
</dbReference>